<gene>
    <name evidence="6" type="ORF">F9U64_18205</name>
</gene>
<name>A0A7C8GQX4_9BACI</name>
<dbReference type="Pfam" id="PF03480">
    <property type="entry name" value="DctP"/>
    <property type="match status" value="1"/>
</dbReference>
<dbReference type="NCBIfam" id="NF037995">
    <property type="entry name" value="TRAP_S1"/>
    <property type="match status" value="1"/>
</dbReference>
<dbReference type="Gene3D" id="3.40.190.170">
    <property type="entry name" value="Bacterial extracellular solute-binding protein, family 7"/>
    <property type="match status" value="1"/>
</dbReference>
<evidence type="ECO:0000256" key="3">
    <source>
        <dbReference type="ARBA" id="ARBA00022729"/>
    </source>
</evidence>
<feature type="signal peptide" evidence="5">
    <location>
        <begin position="1"/>
        <end position="24"/>
    </location>
</feature>
<evidence type="ECO:0000313" key="6">
    <source>
        <dbReference type="EMBL" id="KAB8127227.1"/>
    </source>
</evidence>
<keyword evidence="3 5" id="KW-0732">Signal</keyword>
<feature type="region of interest" description="Disordered" evidence="4">
    <location>
        <begin position="29"/>
        <end position="64"/>
    </location>
</feature>
<protein>
    <submittedName>
        <fullName evidence="6">C4-dicarboxylate ABC transporter</fullName>
    </submittedName>
</protein>
<accession>A0A7C8GQX4</accession>
<reference evidence="6 7" key="1">
    <citation type="submission" date="2019-10" db="EMBL/GenBank/DDBJ databases">
        <title>Gracilibacillus sp. nov. isolated from rice seeds.</title>
        <authorList>
            <person name="He S."/>
        </authorList>
    </citation>
    <scope>NUCLEOTIDE SEQUENCE [LARGE SCALE GENOMIC DNA]</scope>
    <source>
        <strain evidence="6 7">TD8</strain>
    </source>
</reference>
<dbReference type="InterPro" id="IPR018389">
    <property type="entry name" value="DctP_fam"/>
</dbReference>
<dbReference type="EMBL" id="WEID01000094">
    <property type="protein sequence ID" value="KAB8127227.1"/>
    <property type="molecule type" value="Genomic_DNA"/>
</dbReference>
<dbReference type="PANTHER" id="PTHR33376:SF7">
    <property type="entry name" value="C4-DICARBOXYLATE-BINDING PROTEIN DCTB"/>
    <property type="match status" value="1"/>
</dbReference>
<organism evidence="6 7">
    <name type="scientific">Gracilibacillus oryzae</name>
    <dbReference type="NCBI Taxonomy" id="1672701"/>
    <lineage>
        <taxon>Bacteria</taxon>
        <taxon>Bacillati</taxon>
        <taxon>Bacillota</taxon>
        <taxon>Bacilli</taxon>
        <taxon>Bacillales</taxon>
        <taxon>Bacillaceae</taxon>
        <taxon>Gracilibacillus</taxon>
    </lineage>
</organism>
<comment type="similarity">
    <text evidence="1">Belongs to the bacterial solute-binding protein 7 family.</text>
</comment>
<evidence type="ECO:0000256" key="4">
    <source>
        <dbReference type="SAM" id="MobiDB-lite"/>
    </source>
</evidence>
<dbReference type="PANTHER" id="PTHR33376">
    <property type="match status" value="1"/>
</dbReference>
<evidence type="ECO:0000256" key="1">
    <source>
        <dbReference type="ARBA" id="ARBA00009023"/>
    </source>
</evidence>
<dbReference type="OrthoDB" id="9776801at2"/>
<dbReference type="AlphaFoldDB" id="A0A7C8GQX4"/>
<feature type="compositionally biased region" description="Acidic residues" evidence="4">
    <location>
        <begin position="29"/>
        <end position="47"/>
    </location>
</feature>
<evidence type="ECO:0000256" key="2">
    <source>
        <dbReference type="ARBA" id="ARBA00022448"/>
    </source>
</evidence>
<evidence type="ECO:0000313" key="7">
    <source>
        <dbReference type="Proteomes" id="UP000480246"/>
    </source>
</evidence>
<comment type="caution">
    <text evidence="6">The sequence shown here is derived from an EMBL/GenBank/DDBJ whole genome shotgun (WGS) entry which is preliminary data.</text>
</comment>
<proteinExistence type="inferred from homology"/>
<dbReference type="InterPro" id="IPR038404">
    <property type="entry name" value="TRAP_DctP_sf"/>
</dbReference>
<dbReference type="GO" id="GO:0055085">
    <property type="term" value="P:transmembrane transport"/>
    <property type="evidence" value="ECO:0007669"/>
    <property type="project" value="InterPro"/>
</dbReference>
<dbReference type="PROSITE" id="PS51257">
    <property type="entry name" value="PROKAR_LIPOPROTEIN"/>
    <property type="match status" value="1"/>
</dbReference>
<keyword evidence="2" id="KW-0813">Transport</keyword>
<keyword evidence="7" id="KW-1185">Reference proteome</keyword>
<dbReference type="Proteomes" id="UP000480246">
    <property type="component" value="Unassembled WGS sequence"/>
</dbReference>
<evidence type="ECO:0000256" key="5">
    <source>
        <dbReference type="SAM" id="SignalP"/>
    </source>
</evidence>
<feature type="chain" id="PRO_5039385978" evidence="5">
    <location>
        <begin position="25"/>
        <end position="385"/>
    </location>
</feature>
<sequence>MIIFNKKYLLMFISILTLSFLLVACGGGDSEEGTGGTEEDTGTEDTGSDNTEGESSGEAASGDFEEAEWGFVTEELDGEVQYEYAEEFANRISEKTGGAITVTPYEYGALGSEVDQAQLLQQGGMQLAIMSPGFTGGQVPDGQIFSLHYFFPADPAQTQEVLTNSEALNTDLRAKYEEHSITPLAYWTEGATAWTSNVGIETPSDFEGLNVRVQESPLMRESFGAYGATVQSITWGELYTALDRETVDAQENPIFFINSASFHEVQDTLTISNHNNYVAMTTVNTEWYNGLPDNEKQLIDETVAEMQDWIFEEQERQNEEGLEAIKADTENPTEIIELTEEQIQAFREVAEPVHEQFRNGELTEGVDPAIYDKLKEEIAEITGAE</sequence>